<feature type="domain" description="TonB-dependent receptor plug" evidence="16">
    <location>
        <begin position="45"/>
        <end position="154"/>
    </location>
</feature>
<evidence type="ECO:0000256" key="1">
    <source>
        <dbReference type="ARBA" id="ARBA00004571"/>
    </source>
</evidence>
<evidence type="ECO:0000256" key="13">
    <source>
        <dbReference type="RuleBase" id="RU003357"/>
    </source>
</evidence>
<keyword evidence="3 12" id="KW-1134">Transmembrane beta strand</keyword>
<evidence type="ECO:0000256" key="11">
    <source>
        <dbReference type="ARBA" id="ARBA00023237"/>
    </source>
</evidence>
<dbReference type="InterPro" id="IPR037066">
    <property type="entry name" value="Plug_dom_sf"/>
</dbReference>
<evidence type="ECO:0000313" key="18">
    <source>
        <dbReference type="Proteomes" id="UP000830401"/>
    </source>
</evidence>
<keyword evidence="17" id="KW-0675">Receptor</keyword>
<dbReference type="InterPro" id="IPR039426">
    <property type="entry name" value="TonB-dep_rcpt-like"/>
</dbReference>
<keyword evidence="6 14" id="KW-0732">Signal</keyword>
<evidence type="ECO:0000256" key="8">
    <source>
        <dbReference type="ARBA" id="ARBA00023065"/>
    </source>
</evidence>
<protein>
    <submittedName>
        <fullName evidence="17">TonB-dependent receptor</fullName>
    </submittedName>
</protein>
<dbReference type="InterPro" id="IPR012910">
    <property type="entry name" value="Plug_dom"/>
</dbReference>
<feature type="signal peptide" evidence="14">
    <location>
        <begin position="1"/>
        <end position="20"/>
    </location>
</feature>
<dbReference type="PANTHER" id="PTHR32552">
    <property type="entry name" value="FERRICHROME IRON RECEPTOR-RELATED"/>
    <property type="match status" value="1"/>
</dbReference>
<evidence type="ECO:0000256" key="10">
    <source>
        <dbReference type="ARBA" id="ARBA00023136"/>
    </source>
</evidence>
<evidence type="ECO:0000313" key="17">
    <source>
        <dbReference type="EMBL" id="UOQ67547.1"/>
    </source>
</evidence>
<evidence type="ECO:0000256" key="9">
    <source>
        <dbReference type="ARBA" id="ARBA00023077"/>
    </source>
</evidence>
<feature type="chain" id="PRO_5046603908" evidence="14">
    <location>
        <begin position="21"/>
        <end position="710"/>
    </location>
</feature>
<dbReference type="PANTHER" id="PTHR32552:SF68">
    <property type="entry name" value="FERRICHROME OUTER MEMBRANE TRANSPORTER_PHAGE RECEPTOR"/>
    <property type="match status" value="1"/>
</dbReference>
<keyword evidence="9 13" id="KW-0798">TonB box</keyword>
<keyword evidence="18" id="KW-1185">Reference proteome</keyword>
<evidence type="ECO:0000256" key="14">
    <source>
        <dbReference type="SAM" id="SignalP"/>
    </source>
</evidence>
<gene>
    <name evidence="17" type="ORF">MUN86_06650</name>
</gene>
<dbReference type="InterPro" id="IPR036942">
    <property type="entry name" value="Beta-barrel_TonB_sf"/>
</dbReference>
<evidence type="ECO:0000256" key="7">
    <source>
        <dbReference type="ARBA" id="ARBA00023004"/>
    </source>
</evidence>
<keyword evidence="8" id="KW-0406">Ion transport</keyword>
<accession>A0ABY4G9L2</accession>
<keyword evidence="11 12" id="KW-0998">Cell outer membrane</keyword>
<evidence type="ECO:0000259" key="16">
    <source>
        <dbReference type="Pfam" id="PF07715"/>
    </source>
</evidence>
<keyword evidence="5 12" id="KW-0812">Transmembrane</keyword>
<evidence type="ECO:0000256" key="2">
    <source>
        <dbReference type="ARBA" id="ARBA00022448"/>
    </source>
</evidence>
<dbReference type="Pfam" id="PF00593">
    <property type="entry name" value="TonB_dep_Rec_b-barrel"/>
    <property type="match status" value="1"/>
</dbReference>
<proteinExistence type="inferred from homology"/>
<dbReference type="EMBL" id="CP095061">
    <property type="protein sequence ID" value="UOQ67547.1"/>
    <property type="molecule type" value="Genomic_DNA"/>
</dbReference>
<dbReference type="InterPro" id="IPR000531">
    <property type="entry name" value="Beta-barrel_TonB"/>
</dbReference>
<evidence type="ECO:0000256" key="12">
    <source>
        <dbReference type="PROSITE-ProRule" id="PRU01360"/>
    </source>
</evidence>
<keyword evidence="2 12" id="KW-0813">Transport</keyword>
<evidence type="ECO:0000256" key="6">
    <source>
        <dbReference type="ARBA" id="ARBA00022729"/>
    </source>
</evidence>
<keyword evidence="4" id="KW-0410">Iron transport</keyword>
<evidence type="ECO:0000256" key="3">
    <source>
        <dbReference type="ARBA" id="ARBA00022452"/>
    </source>
</evidence>
<name>A0ABY4G9L2_9BACT</name>
<sequence>MPYRYAAPLLLLPASLFAQTAAPDTSRAVRLPETTVTGYGQQLPLRRTAAAVGVVDAATFERFPQNALTQAVNTLPGVRLEERATASYRLSVRGSTLRSPFGVRNVKVYYEGIPFTEASGSTSLNLLDPSQIGRLEVVKGPTASVYGAGTGGAVLLENRRPLAGQARVQASFTAGSYGLRRSTVAVESGTATGYFRAQYARQTLDGYRQQSSLRRDVLVLDGELRPTEKSTLALHALYTDLDYEIPGSLTRAQFEANPRQARPGTPTAPGTVEQQAGYATRTALLGATYEYRFTDRLSSRTTLYGTGSNIVTPFLVDLERNTQLGGGGRTVLNYRTALAGNTLRLQGGAELQNGFETSRNYQNRGGSPGTLRYDDEIRAVTGFVFAQADYELPANFLLTAGASYNRLRYRVNRLTDAVTPPFVGFQYERDFQPEVSPRIALLKEITPQISVYTSVSRGFSPPTEEEIRTSNGELNRNLQAERGTSYEVGARGTLFNQQLKFDVAVYDFQLRQTIVSRTDTAGVQLFANSGNTRQRGAEVALSGWLWQTTPEANVTTTAATAGPAPTVAGPYGLRLWASYAYNHYRFGRYESGGNNFSGNRLTGTAPHTLSTGLDFSEKRGFYLSPTVNHQARLPLNDANTVEAAGYWTFAARAGWRRTLDRLGLDVFAGLENATDRRYSLGNDLNAFGNRYFQPAPGRNWYGGAQVGWRL</sequence>
<comment type="similarity">
    <text evidence="12 13">Belongs to the TonB-dependent receptor family.</text>
</comment>
<dbReference type="Gene3D" id="2.40.170.20">
    <property type="entry name" value="TonB-dependent receptor, beta-barrel domain"/>
    <property type="match status" value="1"/>
</dbReference>
<evidence type="ECO:0000256" key="4">
    <source>
        <dbReference type="ARBA" id="ARBA00022496"/>
    </source>
</evidence>
<evidence type="ECO:0000259" key="15">
    <source>
        <dbReference type="Pfam" id="PF00593"/>
    </source>
</evidence>
<comment type="subcellular location">
    <subcellularLocation>
        <location evidence="1 12">Cell outer membrane</location>
        <topology evidence="1 12">Multi-pass membrane protein</topology>
    </subcellularLocation>
</comment>
<evidence type="ECO:0000256" key="5">
    <source>
        <dbReference type="ARBA" id="ARBA00022692"/>
    </source>
</evidence>
<dbReference type="PROSITE" id="PS52016">
    <property type="entry name" value="TONB_DEPENDENT_REC_3"/>
    <property type="match status" value="1"/>
</dbReference>
<organism evidence="17 18">
    <name type="scientific">Hymenobacter volaticus</name>
    <dbReference type="NCBI Taxonomy" id="2932254"/>
    <lineage>
        <taxon>Bacteria</taxon>
        <taxon>Pseudomonadati</taxon>
        <taxon>Bacteroidota</taxon>
        <taxon>Cytophagia</taxon>
        <taxon>Cytophagales</taxon>
        <taxon>Hymenobacteraceae</taxon>
        <taxon>Hymenobacter</taxon>
    </lineage>
</organism>
<keyword evidence="10 12" id="KW-0472">Membrane</keyword>
<keyword evidence="7" id="KW-0408">Iron</keyword>
<dbReference type="Pfam" id="PF07715">
    <property type="entry name" value="Plug"/>
    <property type="match status" value="1"/>
</dbReference>
<dbReference type="RefSeq" id="WP_245123254.1">
    <property type="nucleotide sequence ID" value="NZ_CP095061.1"/>
</dbReference>
<dbReference type="SUPFAM" id="SSF56935">
    <property type="entry name" value="Porins"/>
    <property type="match status" value="1"/>
</dbReference>
<dbReference type="Proteomes" id="UP000830401">
    <property type="component" value="Chromosome"/>
</dbReference>
<dbReference type="Gene3D" id="2.170.130.10">
    <property type="entry name" value="TonB-dependent receptor, plug domain"/>
    <property type="match status" value="1"/>
</dbReference>
<feature type="domain" description="TonB-dependent receptor-like beta-barrel" evidence="15">
    <location>
        <begin position="241"/>
        <end position="672"/>
    </location>
</feature>
<reference evidence="17" key="1">
    <citation type="submission" date="2022-04" db="EMBL/GenBank/DDBJ databases">
        <title>Hymenobacter sp. isolated from the air.</title>
        <authorList>
            <person name="Won M."/>
            <person name="Lee C.-M."/>
            <person name="Woen H.-Y."/>
            <person name="Kwon S.-W."/>
        </authorList>
    </citation>
    <scope>NUCLEOTIDE SEQUENCE</scope>
    <source>
        <strain evidence="17">5420S-77</strain>
    </source>
</reference>